<dbReference type="CDD" id="cd16922">
    <property type="entry name" value="HATPase_EvgS-ArcB-TorS-like"/>
    <property type="match status" value="1"/>
</dbReference>
<dbReference type="PROSITE" id="PS50109">
    <property type="entry name" value="HIS_KIN"/>
    <property type="match status" value="1"/>
</dbReference>
<dbReference type="Pfam" id="PF02518">
    <property type="entry name" value="HATPase_c"/>
    <property type="match status" value="1"/>
</dbReference>
<dbReference type="CDD" id="cd19411">
    <property type="entry name" value="MCP2201-like_sensor"/>
    <property type="match status" value="1"/>
</dbReference>
<feature type="domain" description="Histidine kinase" evidence="17">
    <location>
        <begin position="514"/>
        <end position="749"/>
    </location>
</feature>
<evidence type="ECO:0000256" key="2">
    <source>
        <dbReference type="ARBA" id="ARBA00004651"/>
    </source>
</evidence>
<dbReference type="Proteomes" id="UP000247476">
    <property type="component" value="Unassembled WGS sequence"/>
</dbReference>
<comment type="subcellular location">
    <subcellularLocation>
        <location evidence="2">Cell membrane</location>
        <topology evidence="2">Multi-pass membrane protein</topology>
    </subcellularLocation>
</comment>
<dbReference type="FunFam" id="3.30.565.10:FF:000010">
    <property type="entry name" value="Sensor histidine kinase RcsC"/>
    <property type="match status" value="1"/>
</dbReference>
<dbReference type="PANTHER" id="PTHR45339">
    <property type="entry name" value="HYBRID SIGNAL TRANSDUCTION HISTIDINE KINASE J"/>
    <property type="match status" value="1"/>
</dbReference>
<feature type="domain" description="Response regulatory" evidence="18">
    <location>
        <begin position="790"/>
        <end position="908"/>
    </location>
</feature>
<dbReference type="SUPFAM" id="SSF55781">
    <property type="entry name" value="GAF domain-like"/>
    <property type="match status" value="1"/>
</dbReference>
<dbReference type="SMART" id="SM00448">
    <property type="entry name" value="REC"/>
    <property type="match status" value="1"/>
</dbReference>
<dbReference type="CDD" id="cd06225">
    <property type="entry name" value="HAMP"/>
    <property type="match status" value="1"/>
</dbReference>
<dbReference type="OrthoDB" id="9790669at2"/>
<dbReference type="CDD" id="cd00082">
    <property type="entry name" value="HisKA"/>
    <property type="match status" value="1"/>
</dbReference>
<dbReference type="Pfam" id="PF13185">
    <property type="entry name" value="GAF_2"/>
    <property type="match status" value="1"/>
</dbReference>
<evidence type="ECO:0000256" key="14">
    <source>
        <dbReference type="PROSITE-ProRule" id="PRU00169"/>
    </source>
</evidence>
<dbReference type="Gene3D" id="3.40.50.2300">
    <property type="match status" value="1"/>
</dbReference>
<evidence type="ECO:0000256" key="6">
    <source>
        <dbReference type="ARBA" id="ARBA00022553"/>
    </source>
</evidence>
<comment type="similarity">
    <text evidence="3">In the N-terminal section; belongs to the phytochrome family.</text>
</comment>
<dbReference type="Gene3D" id="1.10.287.130">
    <property type="match status" value="1"/>
</dbReference>
<keyword evidence="10" id="KW-0067">ATP-binding</keyword>
<dbReference type="InterPro" id="IPR003594">
    <property type="entry name" value="HATPase_dom"/>
</dbReference>
<keyword evidence="6 14" id="KW-0597">Phosphoprotein</keyword>
<evidence type="ECO:0000256" key="15">
    <source>
        <dbReference type="SAM" id="Coils"/>
    </source>
</evidence>
<dbReference type="Pfam" id="PF00072">
    <property type="entry name" value="Response_reg"/>
    <property type="match status" value="1"/>
</dbReference>
<protein>
    <recommendedName>
        <fullName evidence="13">Circadian input-output histidine kinase CikA</fullName>
        <ecNumber evidence="4">2.7.13.3</ecNumber>
    </recommendedName>
</protein>
<dbReference type="GO" id="GO:0005886">
    <property type="term" value="C:plasma membrane"/>
    <property type="evidence" value="ECO:0007669"/>
    <property type="project" value="UniProtKB-SubCell"/>
</dbReference>
<proteinExistence type="inferred from homology"/>
<keyword evidence="15" id="KW-0175">Coiled coil</keyword>
<comment type="caution">
    <text evidence="20">The sequence shown here is derived from an EMBL/GenBank/DDBJ whole genome shotgun (WGS) entry which is preliminary data.</text>
</comment>
<dbReference type="PROSITE" id="PS50885">
    <property type="entry name" value="HAMP"/>
    <property type="match status" value="1"/>
</dbReference>
<keyword evidence="7" id="KW-0808">Transferase</keyword>
<evidence type="ECO:0000256" key="16">
    <source>
        <dbReference type="SAM" id="Phobius"/>
    </source>
</evidence>
<name>A0A2V5K4V6_9BACL</name>
<keyword evidence="11" id="KW-0902">Two-component regulatory system</keyword>
<feature type="transmembrane region" description="Helical" evidence="16">
    <location>
        <begin position="6"/>
        <end position="29"/>
    </location>
</feature>
<dbReference type="Gene3D" id="3.30.565.10">
    <property type="entry name" value="Histidine kinase-like ATPase, C-terminal domain"/>
    <property type="match status" value="1"/>
</dbReference>
<dbReference type="Pfam" id="PF00512">
    <property type="entry name" value="HisKA"/>
    <property type="match status" value="1"/>
</dbReference>
<dbReference type="GO" id="GO:0000155">
    <property type="term" value="F:phosphorelay sensor kinase activity"/>
    <property type="evidence" value="ECO:0007669"/>
    <property type="project" value="InterPro"/>
</dbReference>
<dbReference type="SUPFAM" id="SSF52172">
    <property type="entry name" value="CheY-like"/>
    <property type="match status" value="1"/>
</dbReference>
<evidence type="ECO:0000256" key="9">
    <source>
        <dbReference type="ARBA" id="ARBA00022777"/>
    </source>
</evidence>
<feature type="domain" description="HAMP" evidence="19">
    <location>
        <begin position="207"/>
        <end position="261"/>
    </location>
</feature>
<dbReference type="RefSeq" id="WP_110840434.1">
    <property type="nucleotide sequence ID" value="NZ_QJVJ01000005.1"/>
</dbReference>
<reference evidence="20 21" key="1">
    <citation type="submission" date="2018-05" db="EMBL/GenBank/DDBJ databases">
        <title>Paenibacillus flagellatus sp. nov., isolated from selenium mineral soil.</title>
        <authorList>
            <person name="Dai X."/>
        </authorList>
    </citation>
    <scope>NUCLEOTIDE SEQUENCE [LARGE SCALE GENOMIC DNA]</scope>
    <source>
        <strain evidence="20 21">DXL2</strain>
    </source>
</reference>
<dbReference type="SUPFAM" id="SSF47384">
    <property type="entry name" value="Homodimeric domain of signal transducing histidine kinase"/>
    <property type="match status" value="1"/>
</dbReference>
<dbReference type="SMART" id="SM00388">
    <property type="entry name" value="HisKA"/>
    <property type="match status" value="1"/>
</dbReference>
<dbReference type="SUPFAM" id="SSF47170">
    <property type="entry name" value="Aspartate receptor, ligand-binding domain"/>
    <property type="match status" value="1"/>
</dbReference>
<dbReference type="InterPro" id="IPR003661">
    <property type="entry name" value="HisK_dim/P_dom"/>
</dbReference>
<evidence type="ECO:0000256" key="3">
    <source>
        <dbReference type="ARBA" id="ARBA00006402"/>
    </source>
</evidence>
<keyword evidence="8" id="KW-0547">Nucleotide-binding</keyword>
<dbReference type="Gene3D" id="3.30.450.40">
    <property type="match status" value="1"/>
</dbReference>
<dbReference type="InterPro" id="IPR035440">
    <property type="entry name" value="4HB_MCP_dom_sf"/>
</dbReference>
<dbReference type="PRINTS" id="PR00344">
    <property type="entry name" value="BCTRLSENSOR"/>
</dbReference>
<dbReference type="PANTHER" id="PTHR45339:SF1">
    <property type="entry name" value="HYBRID SIGNAL TRANSDUCTION HISTIDINE KINASE J"/>
    <property type="match status" value="1"/>
</dbReference>
<evidence type="ECO:0000256" key="11">
    <source>
        <dbReference type="ARBA" id="ARBA00023012"/>
    </source>
</evidence>
<keyword evidence="5" id="KW-1003">Cell membrane</keyword>
<dbReference type="InterPro" id="IPR029016">
    <property type="entry name" value="GAF-like_dom_sf"/>
</dbReference>
<keyword evidence="21" id="KW-1185">Reference proteome</keyword>
<evidence type="ECO:0000259" key="19">
    <source>
        <dbReference type="PROSITE" id="PS50885"/>
    </source>
</evidence>
<feature type="modified residue" description="4-aspartylphosphate" evidence="14">
    <location>
        <position position="840"/>
    </location>
</feature>
<dbReference type="InterPro" id="IPR036890">
    <property type="entry name" value="HATPase_C_sf"/>
</dbReference>
<evidence type="ECO:0000313" key="21">
    <source>
        <dbReference type="Proteomes" id="UP000247476"/>
    </source>
</evidence>
<dbReference type="InterPro" id="IPR003660">
    <property type="entry name" value="HAMP_dom"/>
</dbReference>
<dbReference type="InterPro" id="IPR003018">
    <property type="entry name" value="GAF"/>
</dbReference>
<evidence type="ECO:0000256" key="4">
    <source>
        <dbReference type="ARBA" id="ARBA00012438"/>
    </source>
</evidence>
<keyword evidence="9" id="KW-0418">Kinase</keyword>
<evidence type="ECO:0000259" key="18">
    <source>
        <dbReference type="PROSITE" id="PS50110"/>
    </source>
</evidence>
<keyword evidence="16" id="KW-0812">Transmembrane</keyword>
<keyword evidence="12 16" id="KW-0472">Membrane</keyword>
<evidence type="ECO:0000256" key="8">
    <source>
        <dbReference type="ARBA" id="ARBA00022741"/>
    </source>
</evidence>
<dbReference type="InterPro" id="IPR004358">
    <property type="entry name" value="Sig_transdc_His_kin-like_C"/>
</dbReference>
<dbReference type="GO" id="GO:0005524">
    <property type="term" value="F:ATP binding"/>
    <property type="evidence" value="ECO:0007669"/>
    <property type="project" value="UniProtKB-KW"/>
</dbReference>
<evidence type="ECO:0000313" key="20">
    <source>
        <dbReference type="EMBL" id="PYI54375.1"/>
    </source>
</evidence>
<dbReference type="SUPFAM" id="SSF55874">
    <property type="entry name" value="ATPase domain of HSP90 chaperone/DNA topoisomerase II/histidine kinase"/>
    <property type="match status" value="1"/>
</dbReference>
<evidence type="ECO:0000256" key="10">
    <source>
        <dbReference type="ARBA" id="ARBA00022840"/>
    </source>
</evidence>
<feature type="transmembrane region" description="Helical" evidence="16">
    <location>
        <begin position="184"/>
        <end position="206"/>
    </location>
</feature>
<dbReference type="EMBL" id="QJVJ01000005">
    <property type="protein sequence ID" value="PYI54375.1"/>
    <property type="molecule type" value="Genomic_DNA"/>
</dbReference>
<dbReference type="InterPro" id="IPR024478">
    <property type="entry name" value="HlyB_4HB_MCP"/>
</dbReference>
<evidence type="ECO:0000256" key="5">
    <source>
        <dbReference type="ARBA" id="ARBA00022475"/>
    </source>
</evidence>
<dbReference type="InterPro" id="IPR036097">
    <property type="entry name" value="HisK_dim/P_sf"/>
</dbReference>
<comment type="catalytic activity">
    <reaction evidence="1">
        <text>ATP + protein L-histidine = ADP + protein N-phospho-L-histidine.</text>
        <dbReference type="EC" id="2.7.13.3"/>
    </reaction>
</comment>
<dbReference type="SMART" id="SM00387">
    <property type="entry name" value="HATPase_c"/>
    <property type="match status" value="1"/>
</dbReference>
<evidence type="ECO:0000256" key="12">
    <source>
        <dbReference type="ARBA" id="ARBA00023136"/>
    </source>
</evidence>
<evidence type="ECO:0000256" key="7">
    <source>
        <dbReference type="ARBA" id="ARBA00022679"/>
    </source>
</evidence>
<dbReference type="InterPro" id="IPR011006">
    <property type="entry name" value="CheY-like_superfamily"/>
</dbReference>
<dbReference type="PROSITE" id="PS50110">
    <property type="entry name" value="RESPONSE_REGULATORY"/>
    <property type="match status" value="1"/>
</dbReference>
<accession>A0A2V5K4V6</accession>
<dbReference type="Gene3D" id="6.10.340.10">
    <property type="match status" value="1"/>
</dbReference>
<gene>
    <name evidence="20" type="ORF">DLM86_12950</name>
</gene>
<dbReference type="CDD" id="cd17546">
    <property type="entry name" value="REC_hyHK_CKI1_RcsC-like"/>
    <property type="match status" value="1"/>
</dbReference>
<keyword evidence="16" id="KW-1133">Transmembrane helix</keyword>
<organism evidence="20 21">
    <name type="scientific">Paenibacillus flagellatus</name>
    <dbReference type="NCBI Taxonomy" id="2211139"/>
    <lineage>
        <taxon>Bacteria</taxon>
        <taxon>Bacillati</taxon>
        <taxon>Bacillota</taxon>
        <taxon>Bacilli</taxon>
        <taxon>Bacillales</taxon>
        <taxon>Paenibacillaceae</taxon>
        <taxon>Paenibacillus</taxon>
    </lineage>
</organism>
<evidence type="ECO:0000256" key="13">
    <source>
        <dbReference type="ARBA" id="ARBA00074306"/>
    </source>
</evidence>
<feature type="coiled-coil region" evidence="15">
    <location>
        <begin position="445"/>
        <end position="500"/>
    </location>
</feature>
<dbReference type="InterPro" id="IPR047347">
    <property type="entry name" value="YvaQ-like_sensor"/>
</dbReference>
<evidence type="ECO:0000259" key="17">
    <source>
        <dbReference type="PROSITE" id="PS50109"/>
    </source>
</evidence>
<dbReference type="InterPro" id="IPR005467">
    <property type="entry name" value="His_kinase_dom"/>
</dbReference>
<dbReference type="InterPro" id="IPR001789">
    <property type="entry name" value="Sig_transdc_resp-reg_receiver"/>
</dbReference>
<evidence type="ECO:0000256" key="1">
    <source>
        <dbReference type="ARBA" id="ARBA00000085"/>
    </source>
</evidence>
<sequence>MRFKTKLYAGFGIVLAMLLLLSGLGSVLLGDMNGTMKRIVNDNFVGVKLVTSIRGEVNTIGRELNALLLNLDTAGIQSHKQPILESRSRIERYWEQLLSLSTAPGDTEALARLSAYYVEYSRGVDRLIQLAEDGNRSGALTAYYDSVQPTSTALFETIRTFSAVYEDDMEKAIASYESVYRSTLYMLTGFVVLLVAISASVAGWVLRSVGGSLGEVANVMKGVTFDDTSRLPRIEVRVDDEIGNIARAYNQMAAALEKHALDVLHYQAKLEDYARHKARLADMSAKLQGVHDVYALGSLFVNEIAPMAGAGYAVLYQVDSEDGVASGMNKLAAYADDGEDVGSGEAKPGVGLVAQCARENKRILLDRVPGSHIRVRSGLGSSEPAHLLLLPVSFEGKAIAVLELASFSPFDPSKLDMLEEMNALLGTALDSVSAYAKIRKLLTESQLFSEELQAQSEELQLQQEELRALNEQLEVQYKHADRKNKELELVRQALEETNRRVVQSSRYKTEFLANVSHELRTPLNSLLLLAQLLAENKEGNLTPKQKEYVRTIYGSGADLLNRINDILDLSKIEAGKMELVRETVTPAGLADFAKSRFWALASRKGLEFRIDVRAGEENAVIETDVRKLEQIVGNLLSNAIKFTESGTVTLSIGIEPASPEPPAGGGESPRGGTLRVTVADTGIGVPAEKRDAIFEPFRQADGTTSRKYGGTGLGLSISRELVVLLGGTIALESEEGKGSAFTVAVPLMTGATDEAEAIGTDARYESAAAAETSRSGADAADAAERLSGRKILLVDDDMRNIFALTGVLESFGTNVIFAENGLEALELLERNTDTDLVLMDIMMPKMDGYEAIRTIRASDAPYRQLPIIALTAKAMKHDKEKCIEAGANDYISKPIQFDQLVSLLKVWLHR</sequence>
<dbReference type="AlphaFoldDB" id="A0A2V5K4V6"/>
<dbReference type="SMART" id="SM00304">
    <property type="entry name" value="HAMP"/>
    <property type="match status" value="1"/>
</dbReference>
<dbReference type="EC" id="2.7.13.3" evidence="4"/>
<dbReference type="Pfam" id="PF12729">
    <property type="entry name" value="4HB_MCP_1"/>
    <property type="match status" value="1"/>
</dbReference>